<feature type="compositionally biased region" description="Polar residues" evidence="8">
    <location>
        <begin position="303"/>
        <end position="320"/>
    </location>
</feature>
<dbReference type="SUPFAM" id="SSF56672">
    <property type="entry name" value="DNA/RNA polymerases"/>
    <property type="match status" value="1"/>
</dbReference>
<evidence type="ECO:0000256" key="1">
    <source>
        <dbReference type="ARBA" id="ARBA00012493"/>
    </source>
</evidence>
<accession>A0ABQ5GYZ4</accession>
<feature type="domain" description="Reverse transcriptase" evidence="9">
    <location>
        <begin position="749"/>
        <end position="847"/>
    </location>
</feature>
<dbReference type="InterPro" id="IPR021109">
    <property type="entry name" value="Peptidase_aspartic_dom_sf"/>
</dbReference>
<evidence type="ECO:0000256" key="8">
    <source>
        <dbReference type="SAM" id="MobiDB-lite"/>
    </source>
</evidence>
<gene>
    <name evidence="12" type="ORF">Tco_1054947</name>
</gene>
<reference evidence="12" key="1">
    <citation type="journal article" date="2022" name="Int. J. Mol. Sci.">
        <title>Draft Genome of Tanacetum Coccineum: Genomic Comparison of Closely Related Tanacetum-Family Plants.</title>
        <authorList>
            <person name="Yamashiro T."/>
            <person name="Shiraishi A."/>
            <person name="Nakayama K."/>
            <person name="Satake H."/>
        </authorList>
    </citation>
    <scope>NUCLEOTIDE SEQUENCE</scope>
</reference>
<evidence type="ECO:0000256" key="5">
    <source>
        <dbReference type="ARBA" id="ARBA00022759"/>
    </source>
</evidence>
<evidence type="ECO:0000256" key="2">
    <source>
        <dbReference type="ARBA" id="ARBA00022679"/>
    </source>
</evidence>
<dbReference type="EMBL" id="BQNB010019008">
    <property type="protein sequence ID" value="GJT80605.1"/>
    <property type="molecule type" value="Genomic_DNA"/>
</dbReference>
<dbReference type="GO" id="GO:0003964">
    <property type="term" value="F:RNA-directed DNA polymerase activity"/>
    <property type="evidence" value="ECO:0007669"/>
    <property type="project" value="UniProtKB-KW"/>
</dbReference>
<evidence type="ECO:0000256" key="4">
    <source>
        <dbReference type="ARBA" id="ARBA00022722"/>
    </source>
</evidence>
<keyword evidence="6" id="KW-0378">Hydrolase</keyword>
<dbReference type="Pfam" id="PF08284">
    <property type="entry name" value="RVP_2"/>
    <property type="match status" value="1"/>
</dbReference>
<dbReference type="InterPro" id="IPR043502">
    <property type="entry name" value="DNA/RNA_pol_sf"/>
</dbReference>
<protein>
    <recommendedName>
        <fullName evidence="1">RNA-directed DNA polymerase</fullName>
        <ecNumber evidence="1">2.7.7.49</ecNumber>
    </recommendedName>
</protein>
<keyword evidence="7 12" id="KW-0695">RNA-directed DNA polymerase</keyword>
<evidence type="ECO:0000256" key="7">
    <source>
        <dbReference type="ARBA" id="ARBA00022918"/>
    </source>
</evidence>
<evidence type="ECO:0000313" key="13">
    <source>
        <dbReference type="Proteomes" id="UP001151760"/>
    </source>
</evidence>
<keyword evidence="3" id="KW-0548">Nucleotidyltransferase</keyword>
<dbReference type="Gene3D" id="3.10.20.370">
    <property type="match status" value="1"/>
</dbReference>
<dbReference type="Proteomes" id="UP001151760">
    <property type="component" value="Unassembled WGS sequence"/>
</dbReference>
<dbReference type="InterPro" id="IPR041373">
    <property type="entry name" value="RT_RNaseH"/>
</dbReference>
<dbReference type="InterPro" id="IPR013103">
    <property type="entry name" value="RVT_2"/>
</dbReference>
<feature type="compositionally biased region" description="Polar residues" evidence="8">
    <location>
        <begin position="528"/>
        <end position="539"/>
    </location>
</feature>
<keyword evidence="5" id="KW-0255">Endonuclease</keyword>
<keyword evidence="2" id="KW-0808">Transferase</keyword>
<keyword evidence="4" id="KW-0540">Nuclease</keyword>
<dbReference type="InterPro" id="IPR050951">
    <property type="entry name" value="Retrovirus_Pol_polyprotein"/>
</dbReference>
<proteinExistence type="predicted"/>
<evidence type="ECO:0000259" key="10">
    <source>
        <dbReference type="Pfam" id="PF07727"/>
    </source>
</evidence>
<evidence type="ECO:0000259" key="11">
    <source>
        <dbReference type="Pfam" id="PF17917"/>
    </source>
</evidence>
<feature type="domain" description="Reverse transcriptase RNase H-like" evidence="11">
    <location>
        <begin position="871"/>
        <end position="968"/>
    </location>
</feature>
<feature type="region of interest" description="Disordered" evidence="8">
    <location>
        <begin position="303"/>
        <end position="359"/>
    </location>
</feature>
<dbReference type="Pfam" id="PF17917">
    <property type="entry name" value="RT_RNaseH"/>
    <property type="match status" value="1"/>
</dbReference>
<feature type="region of interest" description="Disordered" evidence="8">
    <location>
        <begin position="523"/>
        <end position="554"/>
    </location>
</feature>
<evidence type="ECO:0000256" key="3">
    <source>
        <dbReference type="ARBA" id="ARBA00022695"/>
    </source>
</evidence>
<dbReference type="Gene3D" id="3.10.10.10">
    <property type="entry name" value="HIV Type 1 Reverse Transcriptase, subunit A, domain 1"/>
    <property type="match status" value="1"/>
</dbReference>
<dbReference type="CDD" id="cd09274">
    <property type="entry name" value="RNase_HI_RT_Ty3"/>
    <property type="match status" value="1"/>
</dbReference>
<dbReference type="SUPFAM" id="SSF50630">
    <property type="entry name" value="Acid proteases"/>
    <property type="match status" value="1"/>
</dbReference>
<keyword evidence="13" id="KW-1185">Reference proteome</keyword>
<dbReference type="EC" id="2.7.7.49" evidence="1"/>
<organism evidence="12 13">
    <name type="scientific">Tanacetum coccineum</name>
    <dbReference type="NCBI Taxonomy" id="301880"/>
    <lineage>
        <taxon>Eukaryota</taxon>
        <taxon>Viridiplantae</taxon>
        <taxon>Streptophyta</taxon>
        <taxon>Embryophyta</taxon>
        <taxon>Tracheophyta</taxon>
        <taxon>Spermatophyta</taxon>
        <taxon>Magnoliopsida</taxon>
        <taxon>eudicotyledons</taxon>
        <taxon>Gunneridae</taxon>
        <taxon>Pentapetalae</taxon>
        <taxon>asterids</taxon>
        <taxon>campanulids</taxon>
        <taxon>Asterales</taxon>
        <taxon>Asteraceae</taxon>
        <taxon>Asteroideae</taxon>
        <taxon>Anthemideae</taxon>
        <taxon>Anthemidinae</taxon>
        <taxon>Tanacetum</taxon>
    </lineage>
</organism>
<dbReference type="Gene3D" id="2.40.70.10">
    <property type="entry name" value="Acid Proteases"/>
    <property type="match status" value="1"/>
</dbReference>
<evidence type="ECO:0000259" key="9">
    <source>
        <dbReference type="Pfam" id="PF00078"/>
    </source>
</evidence>
<dbReference type="CDD" id="cd00303">
    <property type="entry name" value="retropepsin_like"/>
    <property type="match status" value="1"/>
</dbReference>
<evidence type="ECO:0000313" key="12">
    <source>
        <dbReference type="EMBL" id="GJT80605.1"/>
    </source>
</evidence>
<dbReference type="Pfam" id="PF07727">
    <property type="entry name" value="RVT_2"/>
    <property type="match status" value="1"/>
</dbReference>
<dbReference type="Gene3D" id="3.30.70.270">
    <property type="match status" value="1"/>
</dbReference>
<dbReference type="PANTHER" id="PTHR37984">
    <property type="entry name" value="PROTEIN CBG26694"/>
    <property type="match status" value="1"/>
</dbReference>
<evidence type="ECO:0000256" key="6">
    <source>
        <dbReference type="ARBA" id="ARBA00022801"/>
    </source>
</evidence>
<dbReference type="InterPro" id="IPR043128">
    <property type="entry name" value="Rev_trsase/Diguanyl_cyclase"/>
</dbReference>
<feature type="domain" description="Reverse transcriptase Ty1/copia-type" evidence="10">
    <location>
        <begin position="83"/>
        <end position="151"/>
    </location>
</feature>
<comment type="caution">
    <text evidence="12">The sequence shown here is derived from an EMBL/GenBank/DDBJ whole genome shotgun (WGS) entry which is preliminary data.</text>
</comment>
<feature type="compositionally biased region" description="Low complexity" evidence="8">
    <location>
        <begin position="343"/>
        <end position="353"/>
    </location>
</feature>
<reference evidence="12" key="2">
    <citation type="submission" date="2022-01" db="EMBL/GenBank/DDBJ databases">
        <authorList>
            <person name="Yamashiro T."/>
            <person name="Shiraishi A."/>
            <person name="Satake H."/>
            <person name="Nakayama K."/>
        </authorList>
    </citation>
    <scope>NUCLEOTIDE SEQUENCE</scope>
</reference>
<dbReference type="PANTHER" id="PTHR37984:SF5">
    <property type="entry name" value="PROTEIN NYNRIN-LIKE"/>
    <property type="match status" value="1"/>
</dbReference>
<dbReference type="CDD" id="cd01647">
    <property type="entry name" value="RT_LTR"/>
    <property type="match status" value="1"/>
</dbReference>
<dbReference type="InterPro" id="IPR000477">
    <property type="entry name" value="RT_dom"/>
</dbReference>
<sequence length="1090" mass="124649">MPVQTRRQLAKDPKMCMFALTVSIVEPKNIKEAMDDSAWIEAMQDKLHQFDRLKVWELVDKPFGEIIKKLKWLWKNKKDEDQTMDMKTAFLNGPLKEEVYVAQPEGFVDPDHPENVYLLRKALYGLKQAPRAWYHELSNFLMSKGFTKDSGLSAAVCYCAVIKHRTAQKLLKEDSGFVLTAFSDADNADAFDTRIALSGGYVPCNVDEDTSSRLWLQLQQNTVVENGIIELYFVRTEYQLADMFTKALPEDRFKYLVRRIGMRCLTPADLEVRNQSYDPTITGGSTQGYPKLEIAVLSESVNRDPTTLYPPTTLESSSGDSSERALHSSSHSAGPSRKRCRSPVDSVPSSTPVMRSLAPTRADLLPPHKRFRDSYSSEASIEEDTEIDPIETEVDMELGIGDVDDVRDHVEIDPWGMRLTPVLETRLRYGIVRSFEDMPIDLDDVVYEFYHHMSEVRIDRIVGIETVRVMLDIEKDRVNSLRLHISLSQEEFCQVRRDRDDTRGRLRRLESYVERHLGHYQKDCPKVKNQNRGNKSQSPEARASIRPLGGGDANPGSNIVTSTFLLNDHHAYMLFDSGADRSFVSNTFSALLDIIPSALDVSYAVELADGRTSETNTVLRGCTLGLLGHPFNIDLMPIDLGSFDVIIGMDWLAKNHAVIVCDEKIVRIPYGNEILIVQGDKSYDERKQRQVEGEATQRRADCAAPVARAPYSLAPSEMEKLSTQLQEISNKGFIRPSSSPWEASVLFFKKKDGSFRMCIDYRELNKLTVKNRYPLPRIDDLFDQLQGSSVYSKIDLRSVYHQLRVRDEDILKTAFRTRYGHYEFQVMPFGLTNTPEVFMDLMNQGEKEEIAFQTLKQKLCSAPILALPEESEKFIVYCDASQKGLGAVLMQKEKVIAYASRQLKIYEKNYTTHDLELGAMVFALKMWTHYLYGIKCSVFIDHKSLQHILDQKQLNMRQRRWLKLLSDYDCELRYHPGKANMVADALSQKSRPKPLRVRALVMKIGLNLPVQILNAQVEARKEGNYGTKDLCGMIKNLELRADRTLCLKNRSWIPCFGDLRALIMHESHKSKYSIHPGSDKMYQDLKKLYW</sequence>
<name>A0ABQ5GYZ4_9ASTR</name>
<dbReference type="Pfam" id="PF00078">
    <property type="entry name" value="RVT_1"/>
    <property type="match status" value="1"/>
</dbReference>